<organism evidence="2 3">
    <name type="scientific">Pleuronectes platessa</name>
    <name type="common">European plaice</name>
    <dbReference type="NCBI Taxonomy" id="8262"/>
    <lineage>
        <taxon>Eukaryota</taxon>
        <taxon>Metazoa</taxon>
        <taxon>Chordata</taxon>
        <taxon>Craniata</taxon>
        <taxon>Vertebrata</taxon>
        <taxon>Euteleostomi</taxon>
        <taxon>Actinopterygii</taxon>
        <taxon>Neopterygii</taxon>
        <taxon>Teleostei</taxon>
        <taxon>Neoteleostei</taxon>
        <taxon>Acanthomorphata</taxon>
        <taxon>Carangaria</taxon>
        <taxon>Pleuronectiformes</taxon>
        <taxon>Pleuronectoidei</taxon>
        <taxon>Pleuronectidae</taxon>
        <taxon>Pleuronectes</taxon>
    </lineage>
</organism>
<keyword evidence="3" id="KW-1185">Reference proteome</keyword>
<evidence type="ECO:0000313" key="3">
    <source>
        <dbReference type="Proteomes" id="UP001153269"/>
    </source>
</evidence>
<feature type="region of interest" description="Disordered" evidence="1">
    <location>
        <begin position="1"/>
        <end position="23"/>
    </location>
</feature>
<reference evidence="2" key="1">
    <citation type="submission" date="2020-03" db="EMBL/GenBank/DDBJ databases">
        <authorList>
            <person name="Weist P."/>
        </authorList>
    </citation>
    <scope>NUCLEOTIDE SEQUENCE</scope>
</reference>
<dbReference type="AlphaFoldDB" id="A0A9N7Z297"/>
<dbReference type="EMBL" id="CADEAL010003938">
    <property type="protein sequence ID" value="CAB1447175.1"/>
    <property type="molecule type" value="Genomic_DNA"/>
</dbReference>
<feature type="non-terminal residue" evidence="2">
    <location>
        <position position="1"/>
    </location>
</feature>
<gene>
    <name evidence="2" type="ORF">PLEPLA_LOCUS34869</name>
</gene>
<comment type="caution">
    <text evidence="2">The sequence shown here is derived from an EMBL/GenBank/DDBJ whole genome shotgun (WGS) entry which is preliminary data.</text>
</comment>
<protein>
    <submittedName>
        <fullName evidence="2">Uncharacterized protein</fullName>
    </submittedName>
</protein>
<proteinExistence type="predicted"/>
<accession>A0A9N7Z297</accession>
<evidence type="ECO:0000256" key="1">
    <source>
        <dbReference type="SAM" id="MobiDB-lite"/>
    </source>
</evidence>
<dbReference type="Proteomes" id="UP001153269">
    <property type="component" value="Unassembled WGS sequence"/>
</dbReference>
<sequence>APAERPRSSDLKPNLKPAHSPGGSPLIGYLRCAPLRLQTLFLFCLRGSSLSPRCSVLAVDETSLFNIFRSTSPCEGGSCRAAASIKPPAARSLRTDTRSPVQTESSFERICLARGREAACR</sequence>
<evidence type="ECO:0000313" key="2">
    <source>
        <dbReference type="EMBL" id="CAB1447175.1"/>
    </source>
</evidence>
<feature type="compositionally biased region" description="Basic and acidic residues" evidence="1">
    <location>
        <begin position="1"/>
        <end position="10"/>
    </location>
</feature>
<name>A0A9N7Z297_PLEPL</name>